<dbReference type="Pfam" id="PF09822">
    <property type="entry name" value="ABC_transp_aux"/>
    <property type="match status" value="1"/>
</dbReference>
<accession>A0A1B1ADR0</accession>
<evidence type="ECO:0000256" key="1">
    <source>
        <dbReference type="SAM" id="Coils"/>
    </source>
</evidence>
<sequence>MSARRYALFAALALFVAFVASNVIANSWFRSWRLDLTESHLYSISQGTQQTLNELTEPVQLTLYYSRDAAQPVPQLQAYASRVREMLQTFEARSNGRVRFTEVNVEPFTEAEDAASEAGVQAVRPYEGADPIYFGLVGANAIDDTRAIPLFDPQREAFLEYELTRLIYELENPERTRVALITSLPLNPAASADPTAGAGSQSVFATEMGRLLEVTKLAPNFTEIPANTDVLAIIHPGSLSPQQLYAVDQFILRRGRAFIALDPASMQAAMSSTGFDPFNPVLPPPTASTLEPLLGAWGISMAPTVVLDLEGALPVSVQDPTTGQTGQAPQPLFFQVPAERLDSEDLMTAWLRRGINFGLAGGLSRRTELEGVSVVPLVRTSGHTMRLAAEQALMRPTPMDIMNMWPPSGGRVENVALRVSGNLTTAFPEGAPAAEPEPVREAPPTEAPAAPVQQPAQEGPATPLRTSATPAQLVIVADTDFLADDFYVDPQSGGAAADNASFALNAIDVLGGSDALVSLRSRAPAQRSMKLLEDMERDAQRRIESRQRELEADLQETQSRLQELQARGRGSGFFAGDLGAELTPEEQAAVDEYRQREGQIRTELRGLVRDLRSDIDRLQALVIFINVWLAPLLIAGAGLFLFWRRQRRGSAGR</sequence>
<evidence type="ECO:0000259" key="4">
    <source>
        <dbReference type="Pfam" id="PF09822"/>
    </source>
</evidence>
<keyword evidence="1" id="KW-0175">Coiled coil</keyword>
<keyword evidence="3" id="KW-1133">Transmembrane helix</keyword>
<dbReference type="RefSeq" id="WP_066767161.1">
    <property type="nucleotide sequence ID" value="NZ_CP013244.1"/>
</dbReference>
<organism evidence="6 7">
    <name type="scientific">Candidatus Viadribacter manganicus</name>
    <dbReference type="NCBI Taxonomy" id="1759059"/>
    <lineage>
        <taxon>Bacteria</taxon>
        <taxon>Pseudomonadati</taxon>
        <taxon>Pseudomonadota</taxon>
        <taxon>Alphaproteobacteria</taxon>
        <taxon>Hyphomonadales</taxon>
        <taxon>Hyphomonadaceae</taxon>
        <taxon>Candidatus Viadribacter</taxon>
    </lineage>
</organism>
<feature type="coiled-coil region" evidence="1">
    <location>
        <begin position="529"/>
        <end position="567"/>
    </location>
</feature>
<name>A0A1B1ADR0_9PROT</name>
<feature type="domain" description="DUF7088" evidence="5">
    <location>
        <begin position="38"/>
        <end position="137"/>
    </location>
</feature>
<gene>
    <name evidence="6" type="ORF">ATE48_01550</name>
</gene>
<keyword evidence="3" id="KW-0812">Transmembrane</keyword>
<feature type="compositionally biased region" description="Low complexity" evidence="2">
    <location>
        <begin position="428"/>
        <end position="461"/>
    </location>
</feature>
<evidence type="ECO:0000313" key="6">
    <source>
        <dbReference type="EMBL" id="ANP44697.1"/>
    </source>
</evidence>
<keyword evidence="3" id="KW-0472">Membrane</keyword>
<feature type="domain" description="ABC-type uncharacterised transport system" evidence="4">
    <location>
        <begin position="176"/>
        <end position="506"/>
    </location>
</feature>
<dbReference type="Pfam" id="PF23357">
    <property type="entry name" value="DUF7088"/>
    <property type="match status" value="1"/>
</dbReference>
<dbReference type="KEGG" id="cbot:ATE48_01550"/>
<dbReference type="AlphaFoldDB" id="A0A1B1ADR0"/>
<dbReference type="InterPro" id="IPR055396">
    <property type="entry name" value="DUF7088"/>
</dbReference>
<dbReference type="STRING" id="1759059.ATE48_01550"/>
<evidence type="ECO:0000259" key="5">
    <source>
        <dbReference type="Pfam" id="PF23357"/>
    </source>
</evidence>
<evidence type="ECO:0000256" key="2">
    <source>
        <dbReference type="SAM" id="MobiDB-lite"/>
    </source>
</evidence>
<feature type="region of interest" description="Disordered" evidence="2">
    <location>
        <begin position="428"/>
        <end position="466"/>
    </location>
</feature>
<dbReference type="Proteomes" id="UP000092498">
    <property type="component" value="Chromosome"/>
</dbReference>
<protein>
    <submittedName>
        <fullName evidence="6">Uncharacterized protein</fullName>
    </submittedName>
</protein>
<reference evidence="6 7" key="1">
    <citation type="submission" date="2015-11" db="EMBL/GenBank/DDBJ databases">
        <title>Whole-Genome Sequence of Candidatus Oderbacter manganicum from the National Park Lower Oder Valley, Germany.</title>
        <authorList>
            <person name="Braun B."/>
            <person name="Liere K."/>
            <person name="Szewzyk U."/>
        </authorList>
    </citation>
    <scope>NUCLEOTIDE SEQUENCE [LARGE SCALE GENOMIC DNA]</scope>
    <source>
        <strain evidence="6 7">OTSz_A_272</strain>
    </source>
</reference>
<proteinExistence type="predicted"/>
<dbReference type="EMBL" id="CP013244">
    <property type="protein sequence ID" value="ANP44697.1"/>
    <property type="molecule type" value="Genomic_DNA"/>
</dbReference>
<dbReference type="InterPro" id="IPR019196">
    <property type="entry name" value="ABC_transp_unknown"/>
</dbReference>
<dbReference type="InParanoid" id="A0A1B1ADR0"/>
<feature type="transmembrane region" description="Helical" evidence="3">
    <location>
        <begin position="621"/>
        <end position="643"/>
    </location>
</feature>
<evidence type="ECO:0000256" key="3">
    <source>
        <dbReference type="SAM" id="Phobius"/>
    </source>
</evidence>
<dbReference type="OrthoDB" id="9777219at2"/>
<evidence type="ECO:0000313" key="7">
    <source>
        <dbReference type="Proteomes" id="UP000092498"/>
    </source>
</evidence>
<keyword evidence="7" id="KW-1185">Reference proteome</keyword>